<reference evidence="1" key="1">
    <citation type="submission" date="2015-04" db="UniProtKB">
        <authorList>
            <consortium name="EnsemblPlants"/>
        </authorList>
    </citation>
    <scope>IDENTIFICATION</scope>
</reference>
<sequence>MEKFQMNFREIQPNLRDYKNETNKQRWACGATVGNRVDSVTVSQRGVTKIERGARRGWSDALKQVVAHAMPPIPCEVAAVAGEATTPSSCIAPKVVLLARSSESEARFGELDGAATVA</sequence>
<dbReference type="EnsemblPlants" id="OPUNC05G04770.1">
    <property type="protein sequence ID" value="OPUNC05G04770.1"/>
    <property type="gene ID" value="OPUNC05G04770"/>
</dbReference>
<name>A0A0E0KZ53_ORYPU</name>
<reference evidence="1" key="2">
    <citation type="submission" date="2018-05" db="EMBL/GenBank/DDBJ databases">
        <title>OpunRS2 (Oryza punctata Reference Sequence Version 2).</title>
        <authorList>
            <person name="Zhang J."/>
            <person name="Kudrna D."/>
            <person name="Lee S."/>
            <person name="Talag J."/>
            <person name="Welchert J."/>
            <person name="Wing R.A."/>
        </authorList>
    </citation>
    <scope>NUCLEOTIDE SEQUENCE [LARGE SCALE GENOMIC DNA]</scope>
</reference>
<dbReference type="AlphaFoldDB" id="A0A0E0KZ53"/>
<proteinExistence type="predicted"/>
<accession>A0A0E0KZ53</accession>
<organism evidence="1">
    <name type="scientific">Oryza punctata</name>
    <name type="common">Red rice</name>
    <dbReference type="NCBI Taxonomy" id="4537"/>
    <lineage>
        <taxon>Eukaryota</taxon>
        <taxon>Viridiplantae</taxon>
        <taxon>Streptophyta</taxon>
        <taxon>Embryophyta</taxon>
        <taxon>Tracheophyta</taxon>
        <taxon>Spermatophyta</taxon>
        <taxon>Magnoliopsida</taxon>
        <taxon>Liliopsida</taxon>
        <taxon>Poales</taxon>
        <taxon>Poaceae</taxon>
        <taxon>BOP clade</taxon>
        <taxon>Oryzoideae</taxon>
        <taxon>Oryzeae</taxon>
        <taxon>Oryzinae</taxon>
        <taxon>Oryza</taxon>
    </lineage>
</organism>
<protein>
    <submittedName>
        <fullName evidence="1">Uncharacterized protein</fullName>
    </submittedName>
</protein>
<dbReference type="Gramene" id="OPUNC05G04770.1">
    <property type="protein sequence ID" value="OPUNC05G04770.1"/>
    <property type="gene ID" value="OPUNC05G04770"/>
</dbReference>
<keyword evidence="2" id="KW-1185">Reference proteome</keyword>
<evidence type="ECO:0000313" key="1">
    <source>
        <dbReference type="EnsemblPlants" id="OPUNC05G04770.1"/>
    </source>
</evidence>
<dbReference type="Proteomes" id="UP000026962">
    <property type="component" value="Chromosome 5"/>
</dbReference>
<evidence type="ECO:0000313" key="2">
    <source>
        <dbReference type="Proteomes" id="UP000026962"/>
    </source>
</evidence>
<dbReference type="HOGENOM" id="CLU_2076919_0_0_1"/>